<dbReference type="Gene3D" id="3.40.50.410">
    <property type="entry name" value="von Willebrand factor, type A domain"/>
    <property type="match status" value="1"/>
</dbReference>
<accession>A0A1E8FCG4</accession>
<evidence type="ECO:0000259" key="1">
    <source>
        <dbReference type="PROSITE" id="PS50234"/>
    </source>
</evidence>
<organism evidence="2 3">
    <name type="scientific">Alteromonas lipolytica</name>
    <dbReference type="NCBI Taxonomy" id="1856405"/>
    <lineage>
        <taxon>Bacteria</taxon>
        <taxon>Pseudomonadati</taxon>
        <taxon>Pseudomonadota</taxon>
        <taxon>Gammaproteobacteria</taxon>
        <taxon>Alteromonadales</taxon>
        <taxon>Alteromonadaceae</taxon>
        <taxon>Alteromonas/Salinimonas group</taxon>
        <taxon>Alteromonas</taxon>
    </lineage>
</organism>
<evidence type="ECO:0000313" key="3">
    <source>
        <dbReference type="Proteomes" id="UP000176037"/>
    </source>
</evidence>
<dbReference type="SMART" id="SM00327">
    <property type="entry name" value="VWA"/>
    <property type="match status" value="1"/>
</dbReference>
<dbReference type="STRING" id="1856405.BFC17_02725"/>
<dbReference type="OrthoDB" id="6332498at2"/>
<reference evidence="2 3" key="1">
    <citation type="submission" date="2016-09" db="EMBL/GenBank/DDBJ databases">
        <title>Alteromonas lipolytica, a new species isolated from sea water.</title>
        <authorList>
            <person name="Wu Y.-H."/>
            <person name="Cheng H."/>
            <person name="Xu X.-W."/>
        </authorList>
    </citation>
    <scope>NUCLEOTIDE SEQUENCE [LARGE SCALE GENOMIC DNA]</scope>
    <source>
        <strain evidence="2 3">JW12</strain>
    </source>
</reference>
<evidence type="ECO:0000313" key="2">
    <source>
        <dbReference type="EMBL" id="OFI33193.1"/>
    </source>
</evidence>
<proteinExistence type="predicted"/>
<gene>
    <name evidence="2" type="ORF">BFC17_02725</name>
</gene>
<comment type="caution">
    <text evidence="2">The sequence shown here is derived from an EMBL/GenBank/DDBJ whole genome shotgun (WGS) entry which is preliminary data.</text>
</comment>
<sequence>MVSVMKKQLNKSWTALLNTLLLGFGLFTFTASVNASIIKTDIVMLVDESGSMEAVHNNLIDSIGTFAGLLQSGGLDARFALIGFGFAGDKLRLLSPLIELADFSAPLGLLEAWGSTEKIYDATAFALEAHPDETEELDYRDDAVKNLIVFADESSNNDVHFDAADIDGLLKQNSALFNVVLGGNFAELETLAKNNGGNSFDLNLLNSPDAGVVADFVADFAAVKIQETIDFCDENPGHPACSGGQPVPAPAGILLFSLGLLLVSRRQFR</sequence>
<dbReference type="Pfam" id="PF00092">
    <property type="entry name" value="VWA"/>
    <property type="match status" value="1"/>
</dbReference>
<name>A0A1E8FCG4_9ALTE</name>
<dbReference type="EMBL" id="MJIC01000015">
    <property type="protein sequence ID" value="OFI33193.1"/>
    <property type="molecule type" value="Genomic_DNA"/>
</dbReference>
<dbReference type="InterPro" id="IPR036465">
    <property type="entry name" value="vWFA_dom_sf"/>
</dbReference>
<dbReference type="SUPFAM" id="SSF53300">
    <property type="entry name" value="vWA-like"/>
    <property type="match status" value="1"/>
</dbReference>
<dbReference type="Proteomes" id="UP000176037">
    <property type="component" value="Unassembled WGS sequence"/>
</dbReference>
<dbReference type="PROSITE" id="PS50234">
    <property type="entry name" value="VWFA"/>
    <property type="match status" value="1"/>
</dbReference>
<feature type="domain" description="VWFA" evidence="1">
    <location>
        <begin position="41"/>
        <end position="220"/>
    </location>
</feature>
<protein>
    <recommendedName>
        <fullName evidence="1">VWFA domain-containing protein</fullName>
    </recommendedName>
</protein>
<dbReference type="CDD" id="cd00198">
    <property type="entry name" value="vWFA"/>
    <property type="match status" value="1"/>
</dbReference>
<keyword evidence="3" id="KW-1185">Reference proteome</keyword>
<dbReference type="AlphaFoldDB" id="A0A1E8FCG4"/>
<dbReference type="InterPro" id="IPR002035">
    <property type="entry name" value="VWF_A"/>
</dbReference>